<comment type="similarity">
    <text evidence="1">Belongs to the disease resistance NB-LRR family.</text>
</comment>
<dbReference type="GO" id="GO:0005524">
    <property type="term" value="F:ATP binding"/>
    <property type="evidence" value="ECO:0007669"/>
    <property type="project" value="UniProtKB-KW"/>
</dbReference>
<evidence type="ECO:0000256" key="2">
    <source>
        <dbReference type="ARBA" id="ARBA00022737"/>
    </source>
</evidence>
<proteinExistence type="inferred from homology"/>
<evidence type="ECO:0000256" key="4">
    <source>
        <dbReference type="ARBA" id="ARBA00022840"/>
    </source>
</evidence>
<dbReference type="SUPFAM" id="SSF52540">
    <property type="entry name" value="P-loop containing nucleoside triphosphate hydrolases"/>
    <property type="match status" value="1"/>
</dbReference>
<evidence type="ECO:0000259" key="6">
    <source>
        <dbReference type="Pfam" id="PF23598"/>
    </source>
</evidence>
<evidence type="ECO:0008006" key="9">
    <source>
        <dbReference type="Google" id="ProtNLM"/>
    </source>
</evidence>
<dbReference type="Gene3D" id="1.10.8.430">
    <property type="entry name" value="Helical domain of apoptotic protease-activating factors"/>
    <property type="match status" value="1"/>
</dbReference>
<dbReference type="AlphaFoldDB" id="A0AAQ3Q914"/>
<dbReference type="InterPro" id="IPR050905">
    <property type="entry name" value="Plant_NBS-LRR"/>
</dbReference>
<dbReference type="SUPFAM" id="SSF52058">
    <property type="entry name" value="L domain-like"/>
    <property type="match status" value="1"/>
</dbReference>
<sequence>MDFIFYILIPKKIFVYIISQIWTFLEGHLWTFLKDYLKNFFFQSFGYIISYKSKIDSLHNELDKIRNIRDNIWSNAEAAEIRTGSQVKREVLRWKANVDRFVKEAEETIKEEEEYQRRRRSNYSHVNVWSTYQLGKRAEKAITRARQLKNMQPDFDNLTDDLLPVRFVKVQNPDTVGMDNVIKKLERCVKDDTVSIIGIHGMGGVGKTALLRRLNNHLQSIEDIDIIIFIELSTKDSNSMVEELQNSLGSRLKLTWQQDMTERDKEAEIRHVLSNTKFVLLLDNLWEPFRFQQVGIPTATESQPNFNSKIIFTTRMKDVCSRMGAENTIQVKCLKENDAWNLFRRKAWVDRFNPNAEVVDQARVLAKKCGGLPVALITLAQVMGHKKHFREWMYAVSIMNDARLLHSDMAKYVFEPLKLSYDCLPEDNNLRECAVYLSLSKEKHKFGNKDLRNYLISEVEFEHLSQAEDGTVYRIGQLTEASLVERADDNEFFEIHPMARAMTLWVKRNCGEEEDKWLVRYGDERVDAPPVDKWRVAEVISLGEKVDAHPEAPDCPLLSFLNLSLNRIPDDFFRRMPILKFLKLQHYQIRRFPPGIDNLLQLQYLDLSGTSIESLPLELRALTKLKCLVLASMTNLTHIPDEVISNLQQLWCLDMYNSYSGWRVQPIEEEGVRFEELERLPRLKVLGITVGTIAAIERLRQSARLAASTQCLQVKGCPGMTEFDLLSVNFRKMHNLLQVILHKMNELRAVRLGGEAAAAAAESPAPYKLEYLHLSRLPRAEIICRTSMRLEGLRSLRIEDCGTIERLIKLEGEVGNDCETIILFPNLKVIVLGQLPRLRSLAPSDRRKLAFPSLETIEVEACLNLRKLELVAPKLKAVKCKLSWWQQLEWNSIADANANYHLLIRSPN</sequence>
<evidence type="ECO:0000256" key="1">
    <source>
        <dbReference type="ARBA" id="ARBA00008894"/>
    </source>
</evidence>
<organism evidence="7 8">
    <name type="scientific">Canna indica</name>
    <name type="common">Indian-shot</name>
    <dbReference type="NCBI Taxonomy" id="4628"/>
    <lineage>
        <taxon>Eukaryota</taxon>
        <taxon>Viridiplantae</taxon>
        <taxon>Streptophyta</taxon>
        <taxon>Embryophyta</taxon>
        <taxon>Tracheophyta</taxon>
        <taxon>Spermatophyta</taxon>
        <taxon>Magnoliopsida</taxon>
        <taxon>Liliopsida</taxon>
        <taxon>Zingiberales</taxon>
        <taxon>Cannaceae</taxon>
        <taxon>Canna</taxon>
    </lineage>
</organism>
<protein>
    <recommendedName>
        <fullName evidence="9">AAA+ ATPase domain-containing protein</fullName>
    </recommendedName>
</protein>
<keyword evidence="4" id="KW-0547">Nucleotide-binding</keyword>
<dbReference type="PANTHER" id="PTHR33463:SF209">
    <property type="entry name" value="DISEASE RESISTANCE PROTEIN RPS2-LIKE"/>
    <property type="match status" value="1"/>
</dbReference>
<evidence type="ECO:0000256" key="3">
    <source>
        <dbReference type="ARBA" id="ARBA00022821"/>
    </source>
</evidence>
<dbReference type="EMBL" id="CP136892">
    <property type="protein sequence ID" value="WOL00403.1"/>
    <property type="molecule type" value="Genomic_DNA"/>
</dbReference>
<dbReference type="GO" id="GO:0006952">
    <property type="term" value="P:defense response"/>
    <property type="evidence" value="ECO:0007669"/>
    <property type="project" value="UniProtKB-KW"/>
</dbReference>
<evidence type="ECO:0000313" key="8">
    <source>
        <dbReference type="Proteomes" id="UP001327560"/>
    </source>
</evidence>
<dbReference type="Proteomes" id="UP001327560">
    <property type="component" value="Chromosome 3"/>
</dbReference>
<name>A0AAQ3Q914_9LILI</name>
<dbReference type="GO" id="GO:0043531">
    <property type="term" value="F:ADP binding"/>
    <property type="evidence" value="ECO:0007669"/>
    <property type="project" value="InterPro"/>
</dbReference>
<feature type="domain" description="Disease resistance R13L4/SHOC-2-like LRR" evidence="6">
    <location>
        <begin position="573"/>
        <end position="860"/>
    </location>
</feature>
<accession>A0AAQ3Q914</accession>
<gene>
    <name evidence="7" type="ORF">Cni_G09116</name>
</gene>
<keyword evidence="4" id="KW-0067">ATP-binding</keyword>
<dbReference type="PRINTS" id="PR00364">
    <property type="entry name" value="DISEASERSIST"/>
</dbReference>
<dbReference type="InterPro" id="IPR055414">
    <property type="entry name" value="LRR_R13L4/SHOC2-like"/>
</dbReference>
<keyword evidence="8" id="KW-1185">Reference proteome</keyword>
<dbReference type="InterPro" id="IPR002182">
    <property type="entry name" value="NB-ARC"/>
</dbReference>
<feature type="domain" description="NB-ARC" evidence="5">
    <location>
        <begin position="178"/>
        <end position="349"/>
    </location>
</feature>
<reference evidence="7 8" key="1">
    <citation type="submission" date="2023-10" db="EMBL/GenBank/DDBJ databases">
        <title>Chromosome-scale genome assembly provides insights into flower coloration mechanisms of Canna indica.</title>
        <authorList>
            <person name="Li C."/>
        </authorList>
    </citation>
    <scope>NUCLEOTIDE SEQUENCE [LARGE SCALE GENOMIC DNA]</scope>
    <source>
        <tissue evidence="7">Flower</tissue>
    </source>
</reference>
<dbReference type="Gene3D" id="3.80.10.10">
    <property type="entry name" value="Ribonuclease Inhibitor"/>
    <property type="match status" value="2"/>
</dbReference>
<dbReference type="InterPro" id="IPR027417">
    <property type="entry name" value="P-loop_NTPase"/>
</dbReference>
<evidence type="ECO:0000259" key="5">
    <source>
        <dbReference type="Pfam" id="PF00931"/>
    </source>
</evidence>
<dbReference type="Gene3D" id="3.40.50.300">
    <property type="entry name" value="P-loop containing nucleotide triphosphate hydrolases"/>
    <property type="match status" value="1"/>
</dbReference>
<keyword evidence="3" id="KW-0611">Plant defense</keyword>
<dbReference type="FunFam" id="3.40.50.300:FF:001091">
    <property type="entry name" value="Probable disease resistance protein At1g61300"/>
    <property type="match status" value="1"/>
</dbReference>
<evidence type="ECO:0000313" key="7">
    <source>
        <dbReference type="EMBL" id="WOL00403.1"/>
    </source>
</evidence>
<dbReference type="Pfam" id="PF00931">
    <property type="entry name" value="NB-ARC"/>
    <property type="match status" value="1"/>
</dbReference>
<dbReference type="InterPro" id="IPR032675">
    <property type="entry name" value="LRR_dom_sf"/>
</dbReference>
<dbReference type="PANTHER" id="PTHR33463">
    <property type="entry name" value="NB-ARC DOMAIN-CONTAINING PROTEIN-RELATED"/>
    <property type="match status" value="1"/>
</dbReference>
<keyword evidence="2" id="KW-0677">Repeat</keyword>
<dbReference type="InterPro" id="IPR042197">
    <property type="entry name" value="Apaf_helical"/>
</dbReference>
<dbReference type="Pfam" id="PF23598">
    <property type="entry name" value="LRR_14"/>
    <property type="match status" value="1"/>
</dbReference>